<protein>
    <submittedName>
        <fullName evidence="5">Class I SAM-dependent methyltransferase</fullName>
    </submittedName>
</protein>
<evidence type="ECO:0000256" key="3">
    <source>
        <dbReference type="ARBA" id="ARBA00022691"/>
    </source>
</evidence>
<evidence type="ECO:0000259" key="4">
    <source>
        <dbReference type="Pfam" id="PF13649"/>
    </source>
</evidence>
<dbReference type="SUPFAM" id="SSF53335">
    <property type="entry name" value="S-adenosyl-L-methionine-dependent methyltransferases"/>
    <property type="match status" value="1"/>
</dbReference>
<geneLocation type="plasmid" evidence="5 6">
    <name>pSID</name>
</geneLocation>
<evidence type="ECO:0000256" key="1">
    <source>
        <dbReference type="ARBA" id="ARBA00022603"/>
    </source>
</evidence>
<dbReference type="AlphaFoldDB" id="A0A7M2XW35"/>
<feature type="domain" description="Methyltransferase" evidence="4">
    <location>
        <begin position="47"/>
        <end position="138"/>
    </location>
</feature>
<dbReference type="Proteomes" id="UP000593818">
    <property type="component" value="Plasmid pSID"/>
</dbReference>
<evidence type="ECO:0000313" key="6">
    <source>
        <dbReference type="Proteomes" id="UP000593818"/>
    </source>
</evidence>
<dbReference type="InterPro" id="IPR041698">
    <property type="entry name" value="Methyltransf_25"/>
</dbReference>
<keyword evidence="1 5" id="KW-0489">Methyltransferase</keyword>
<evidence type="ECO:0000256" key="2">
    <source>
        <dbReference type="ARBA" id="ARBA00022679"/>
    </source>
</evidence>
<evidence type="ECO:0000313" key="5">
    <source>
        <dbReference type="EMBL" id="QOW02047.1"/>
    </source>
</evidence>
<dbReference type="CDD" id="cd02440">
    <property type="entry name" value="AdoMet_MTases"/>
    <property type="match status" value="1"/>
</dbReference>
<dbReference type="Gene3D" id="3.40.50.150">
    <property type="entry name" value="Vaccinia Virus protein VP39"/>
    <property type="match status" value="1"/>
</dbReference>
<proteinExistence type="predicted"/>
<dbReference type="EMBL" id="CP063453">
    <property type="protein sequence ID" value="QOW02047.1"/>
    <property type="molecule type" value="Genomic_DNA"/>
</dbReference>
<dbReference type="GO" id="GO:0032259">
    <property type="term" value="P:methylation"/>
    <property type="evidence" value="ECO:0007669"/>
    <property type="project" value="UniProtKB-KW"/>
</dbReference>
<dbReference type="PANTHER" id="PTHR43464">
    <property type="entry name" value="METHYLTRANSFERASE"/>
    <property type="match status" value="1"/>
</dbReference>
<dbReference type="RefSeq" id="WP_193904294.1">
    <property type="nucleotide sequence ID" value="NZ_CP063453.1"/>
</dbReference>
<dbReference type="InterPro" id="IPR029063">
    <property type="entry name" value="SAM-dependent_MTases_sf"/>
</dbReference>
<keyword evidence="5" id="KW-0614">Plasmid</keyword>
<organism evidence="5 6">
    <name type="scientific">Rhodococcus pyridinivorans</name>
    <dbReference type="NCBI Taxonomy" id="103816"/>
    <lineage>
        <taxon>Bacteria</taxon>
        <taxon>Bacillati</taxon>
        <taxon>Actinomycetota</taxon>
        <taxon>Actinomycetes</taxon>
        <taxon>Mycobacteriales</taxon>
        <taxon>Nocardiaceae</taxon>
        <taxon>Rhodococcus</taxon>
    </lineage>
</organism>
<gene>
    <name evidence="5" type="ORF">INP59_27115</name>
</gene>
<dbReference type="Pfam" id="PF13649">
    <property type="entry name" value="Methyltransf_25"/>
    <property type="match status" value="1"/>
</dbReference>
<dbReference type="Gene3D" id="2.20.25.110">
    <property type="entry name" value="S-adenosyl-L-methionine-dependent methyltransferases"/>
    <property type="match status" value="1"/>
</dbReference>
<dbReference type="GO" id="GO:0008168">
    <property type="term" value="F:methyltransferase activity"/>
    <property type="evidence" value="ECO:0007669"/>
    <property type="project" value="UniProtKB-KW"/>
</dbReference>
<keyword evidence="2 5" id="KW-0808">Transferase</keyword>
<accession>A0A7M2XW35</accession>
<keyword evidence="3" id="KW-0949">S-adenosyl-L-methionine</keyword>
<dbReference type="PANTHER" id="PTHR43464:SF19">
    <property type="entry name" value="UBIQUINONE BIOSYNTHESIS O-METHYLTRANSFERASE, MITOCHONDRIAL"/>
    <property type="match status" value="1"/>
</dbReference>
<reference evidence="5 6" key="1">
    <citation type="submission" date="2020-10" db="EMBL/GenBank/DDBJ databases">
        <title>Whole genome sequence of oil-degrading bacteria Rhodococcus pyridinivorans strain 5Ap.</title>
        <authorList>
            <person name="Akhremchuk A.E."/>
            <person name="Valentovich L.N."/>
            <person name="Charniauskaya M.I."/>
            <person name="Bukliarevich H.A."/>
            <person name="Titok M.A."/>
        </authorList>
    </citation>
    <scope>NUCLEOTIDE SEQUENCE [LARGE SCALE GENOMIC DNA]</scope>
    <source>
        <strain evidence="5 6">5Ap</strain>
        <plasmid evidence="5 6">pSID</plasmid>
    </source>
</reference>
<keyword evidence="6" id="KW-1185">Reference proteome</keyword>
<name>A0A7M2XW35_9NOCA</name>
<sequence length="248" mass="28453">MYENVQPHPAFGSDYDRFWRRYRSHESEAQELNTIESLGELRTGMRVLDLACGFGRISNGLANRGLEVVGVDSSEHLLDIARKEGRPGATYVHDDMRCPRVDGHFDVVLVWSTSLGYYEESDDAATLSSALQVLKPGGRLLVESRHWDTFGRTFDEYTEKFHNDDVLREWHRYDPLLGRQITRQELVVEGRTTRRSYHVRRYGIPELRSLTQRLGYEQVTAHDESGLPLAPTSERAVLRAYRPLKSGA</sequence>